<protein>
    <submittedName>
        <fullName evidence="1">Uncharacterized protein</fullName>
    </submittedName>
</protein>
<organism evidence="1 2">
    <name type="scientific">Durusdinium trenchii</name>
    <dbReference type="NCBI Taxonomy" id="1381693"/>
    <lineage>
        <taxon>Eukaryota</taxon>
        <taxon>Sar</taxon>
        <taxon>Alveolata</taxon>
        <taxon>Dinophyceae</taxon>
        <taxon>Suessiales</taxon>
        <taxon>Symbiodiniaceae</taxon>
        <taxon>Durusdinium</taxon>
    </lineage>
</organism>
<dbReference type="EMBL" id="CAXAMM010023581">
    <property type="protein sequence ID" value="CAK9053857.1"/>
    <property type="molecule type" value="Genomic_DNA"/>
</dbReference>
<feature type="non-terminal residue" evidence="1">
    <location>
        <position position="135"/>
    </location>
</feature>
<evidence type="ECO:0000313" key="2">
    <source>
        <dbReference type="Proteomes" id="UP001642464"/>
    </source>
</evidence>
<dbReference type="InterPro" id="IPR029063">
    <property type="entry name" value="SAM-dependent_MTases_sf"/>
</dbReference>
<dbReference type="Gene3D" id="3.40.50.150">
    <property type="entry name" value="Vaccinia Virus protein VP39"/>
    <property type="match status" value="1"/>
</dbReference>
<keyword evidence="2" id="KW-1185">Reference proteome</keyword>
<feature type="non-terminal residue" evidence="1">
    <location>
        <position position="1"/>
    </location>
</feature>
<sequence length="135" mass="15171">PHAAMMQLSAACRRRYGFDMDWATGRACDIDKNSRKFLAAQFPNRCIFSNILDFAKNPAAAMNKMKLVQLANCETHGKCVRAPPGDERTEVGVEGPPCVLFSSMGKQEGMATKNKQKKEVHDVWLKDKLDRKPAW</sequence>
<name>A0ABP0MSQ6_9DINO</name>
<gene>
    <name evidence="1" type="ORF">SCF082_LOCUS29312</name>
</gene>
<accession>A0ABP0MSQ6</accession>
<evidence type="ECO:0000313" key="1">
    <source>
        <dbReference type="EMBL" id="CAK9053857.1"/>
    </source>
</evidence>
<reference evidence="1 2" key="1">
    <citation type="submission" date="2024-02" db="EMBL/GenBank/DDBJ databases">
        <authorList>
            <person name="Chen Y."/>
            <person name="Shah S."/>
            <person name="Dougan E. K."/>
            <person name="Thang M."/>
            <person name="Chan C."/>
        </authorList>
    </citation>
    <scope>NUCLEOTIDE SEQUENCE [LARGE SCALE GENOMIC DNA]</scope>
</reference>
<proteinExistence type="predicted"/>
<dbReference type="Proteomes" id="UP001642464">
    <property type="component" value="Unassembled WGS sequence"/>
</dbReference>
<comment type="caution">
    <text evidence="1">The sequence shown here is derived from an EMBL/GenBank/DDBJ whole genome shotgun (WGS) entry which is preliminary data.</text>
</comment>